<evidence type="ECO:0000313" key="2">
    <source>
        <dbReference type="Proteomes" id="UP000295132"/>
    </source>
</evidence>
<dbReference type="InterPro" id="IPR029278">
    <property type="entry name" value="Imm26"/>
</dbReference>
<accession>A0A4R5VHY5</accession>
<dbReference type="EMBL" id="SMYO01000057">
    <property type="protein sequence ID" value="TDK54076.1"/>
    <property type="molecule type" value="Genomic_DNA"/>
</dbReference>
<evidence type="ECO:0000313" key="1">
    <source>
        <dbReference type="EMBL" id="TDK54076.1"/>
    </source>
</evidence>
<dbReference type="AlphaFoldDB" id="A0A4R5VHY5"/>
<proteinExistence type="predicted"/>
<reference evidence="1 2" key="1">
    <citation type="submission" date="2019-03" db="EMBL/GenBank/DDBJ databases">
        <title>Bacillus niacini sp. nov. a Nicotinate-Metabolizing Mesophile Isolated from Soil.</title>
        <authorList>
            <person name="Zhang G."/>
        </authorList>
    </citation>
    <scope>NUCLEOTIDE SEQUENCE [LARGE SCALE GENOMIC DNA]</scope>
    <source>
        <strain evidence="1 2">WN066</strain>
    </source>
</reference>
<organism evidence="1 2">
    <name type="scientific">Bacillus salipaludis</name>
    <dbReference type="NCBI Taxonomy" id="2547811"/>
    <lineage>
        <taxon>Bacteria</taxon>
        <taxon>Bacillati</taxon>
        <taxon>Bacillota</taxon>
        <taxon>Bacilli</taxon>
        <taxon>Bacillales</taxon>
        <taxon>Bacillaceae</taxon>
        <taxon>Bacillus</taxon>
    </lineage>
</organism>
<protein>
    <submittedName>
        <fullName evidence="1">Uncharacterized protein</fullName>
    </submittedName>
</protein>
<gene>
    <name evidence="1" type="ORF">E2K98_29735</name>
</gene>
<name>A0A4R5VHY5_9BACI</name>
<dbReference type="Pfam" id="PF15428">
    <property type="entry name" value="Imm26"/>
    <property type="match status" value="1"/>
</dbReference>
<dbReference type="Proteomes" id="UP000295132">
    <property type="component" value="Unassembled WGS sequence"/>
</dbReference>
<sequence>MMRKVSYPFSPKSNTYLMPGQFWAIPLGTNKFACGRVIQVSKEDKRGFLAGLMDWVGEYPPTAERIAGTKTLKQGDVHIKTIHETGLEGMILGYRPLEEDGIEPYFFKSQEGFADDCILMKGYQEIRPVTKEEWGKYPTFSTWGYLVIKNLAEEYFM</sequence>
<comment type="caution">
    <text evidence="1">The sequence shown here is derived from an EMBL/GenBank/DDBJ whole genome shotgun (WGS) entry which is preliminary data.</text>
</comment>